<sequence>MKLTVASVLALAGAASAATDGPYGIGAAPAGFIKGVLNTTLNCNITALGILPIGGYPIPFGVAAVLPDKVNANQPFNVVASTRLIVPKSVNFLASLFGAKFYEGTATKVVVNADGASPASIDAAANGGLAIPRAPINANGVSVLEVPGNGGSITVGPFKGATSTSSVILSFGEIDATVNTYNATGAKTFITAFVKCPAAQRPTSLAFVNTGGSGSTTLINPKSNGQIQTVPLGFTAGVVGLNYNCDFSGFVTGQVRISVGGVASNAAVASGAQIAISQGQGNVYLTSKLISDIKAIVSTAAKYKITISTLNFKAKNATPATKNALAKPFTATAPLTTAALVVPAGAPSNTLPDITFTAGASGSTALISLGDVAGSATLLDSDGNDILEIDFTCAAPKPNTGLLPFNIV</sequence>
<evidence type="ECO:0000256" key="1">
    <source>
        <dbReference type="SAM" id="SignalP"/>
    </source>
</evidence>
<keyword evidence="3" id="KW-1185">Reference proteome</keyword>
<comment type="caution">
    <text evidence="2">The sequence shown here is derived from an EMBL/GenBank/DDBJ whole genome shotgun (WGS) entry which is preliminary data.</text>
</comment>
<dbReference type="Proteomes" id="UP001176517">
    <property type="component" value="Unassembled WGS sequence"/>
</dbReference>
<feature type="chain" id="PRO_5042891220" evidence="1">
    <location>
        <begin position="18"/>
        <end position="408"/>
    </location>
</feature>
<dbReference type="AlphaFoldDB" id="A0AAN6GSJ6"/>
<reference evidence="2" key="1">
    <citation type="journal article" date="2023" name="PhytoFront">
        <title>Draft Genome Resources of Seven Strains of Tilletia horrida, Causal Agent of Kernel Smut of Rice.</title>
        <authorList>
            <person name="Khanal S."/>
            <person name="Antony Babu S."/>
            <person name="Zhou X.G."/>
        </authorList>
    </citation>
    <scope>NUCLEOTIDE SEQUENCE</scope>
    <source>
        <strain evidence="2">TX6</strain>
    </source>
</reference>
<dbReference type="EMBL" id="JAPDMZ010000043">
    <property type="protein sequence ID" value="KAK0554006.1"/>
    <property type="molecule type" value="Genomic_DNA"/>
</dbReference>
<feature type="signal peptide" evidence="1">
    <location>
        <begin position="1"/>
        <end position="17"/>
    </location>
</feature>
<evidence type="ECO:0000313" key="2">
    <source>
        <dbReference type="EMBL" id="KAK0554006.1"/>
    </source>
</evidence>
<gene>
    <name evidence="2" type="ORF">OC846_002291</name>
</gene>
<evidence type="ECO:0000313" key="3">
    <source>
        <dbReference type="Proteomes" id="UP001176517"/>
    </source>
</evidence>
<name>A0AAN6GSJ6_9BASI</name>
<accession>A0AAN6GSJ6</accession>
<keyword evidence="1" id="KW-0732">Signal</keyword>
<proteinExistence type="predicted"/>
<organism evidence="2 3">
    <name type="scientific">Tilletia horrida</name>
    <dbReference type="NCBI Taxonomy" id="155126"/>
    <lineage>
        <taxon>Eukaryota</taxon>
        <taxon>Fungi</taxon>
        <taxon>Dikarya</taxon>
        <taxon>Basidiomycota</taxon>
        <taxon>Ustilaginomycotina</taxon>
        <taxon>Exobasidiomycetes</taxon>
        <taxon>Tilletiales</taxon>
        <taxon>Tilletiaceae</taxon>
        <taxon>Tilletia</taxon>
    </lineage>
</organism>
<protein>
    <submittedName>
        <fullName evidence="2">Uncharacterized protein</fullName>
    </submittedName>
</protein>